<dbReference type="SMART" id="SM00507">
    <property type="entry name" value="HNHc"/>
    <property type="match status" value="1"/>
</dbReference>
<evidence type="ECO:0000313" key="3">
    <source>
        <dbReference type="EMBL" id="GAT15715.1"/>
    </source>
</evidence>
<feature type="compositionally biased region" description="Basic and acidic residues" evidence="1">
    <location>
        <begin position="555"/>
        <end position="565"/>
    </location>
</feature>
<evidence type="ECO:0000313" key="4">
    <source>
        <dbReference type="Proteomes" id="UP000069654"/>
    </source>
</evidence>
<comment type="caution">
    <text evidence="3">The sequence shown here is derived from an EMBL/GenBank/DDBJ whole genome shotgun (WGS) entry which is preliminary data.</text>
</comment>
<dbReference type="PROSITE" id="PS50868">
    <property type="entry name" value="POST_SET"/>
    <property type="match status" value="1"/>
</dbReference>
<gene>
    <name evidence="3" type="ORF">RMCT_2685</name>
</gene>
<reference evidence="4" key="2">
    <citation type="submission" date="2016-02" db="EMBL/GenBank/DDBJ databases">
        <title>Draft genome sequence of five rapidly growing Mycobacterium species.</title>
        <authorList>
            <person name="Katahira K."/>
            <person name="Gotou Y."/>
            <person name="Iida K."/>
            <person name="Ogura Y."/>
            <person name="Hayashi T."/>
        </authorList>
    </citation>
    <scope>NUCLEOTIDE SEQUENCE [LARGE SCALE GENOMIC DNA]</scope>
    <source>
        <strain evidence="4">JCM6362</strain>
    </source>
</reference>
<dbReference type="OMA" id="WIETACE"/>
<dbReference type="InterPro" id="IPR003615">
    <property type="entry name" value="HNH_nuc"/>
</dbReference>
<dbReference type="InterPro" id="IPR003870">
    <property type="entry name" value="DUF222"/>
</dbReference>
<feature type="compositionally biased region" description="Basic residues" evidence="1">
    <location>
        <begin position="336"/>
        <end position="347"/>
    </location>
</feature>
<dbReference type="EMBL" id="BCTB01000018">
    <property type="protein sequence ID" value="GAT15715.1"/>
    <property type="molecule type" value="Genomic_DNA"/>
</dbReference>
<dbReference type="InterPro" id="IPR003616">
    <property type="entry name" value="Post-SET_dom"/>
</dbReference>
<organism evidence="3 4">
    <name type="scientific">Mycolicibacterium thermoresistibile</name>
    <name type="common">Mycobacterium thermoresistibile</name>
    <dbReference type="NCBI Taxonomy" id="1797"/>
    <lineage>
        <taxon>Bacteria</taxon>
        <taxon>Bacillati</taxon>
        <taxon>Actinomycetota</taxon>
        <taxon>Actinomycetes</taxon>
        <taxon>Mycobacteriales</taxon>
        <taxon>Mycobacteriaceae</taxon>
        <taxon>Mycolicibacterium</taxon>
    </lineage>
</organism>
<accession>A0A117IMS3</accession>
<evidence type="ECO:0000259" key="2">
    <source>
        <dbReference type="PROSITE" id="PS50868"/>
    </source>
</evidence>
<sequence length="608" mass="64247">MFEAVDRHDLAAADTAALVATITAAARAEAAAAETRLAAIAELLDRNLAAADPLAVFDGFAATAAEVGAALGISARRAGAQIHLAKALRQRLPGVAELLRSGAISERIASVICWRTYLVAPEAAAAVDAALVAAAEAAGVRGGWGRLSDAALEQAIDSAIAAHDPDATRKVHQTAKRRDIQFGKPDDRTGTTSLYGSMHSADAALLDRTIDELVSTVCPEDPRTVGERRSDAMNVLTNRGDHLPCRCNRPECRQRVGDAEVVDRTRASSVVIHVLADQDAIEAAVHEAATQPSIGTPWLDAQQPPTWIFTPQADWTHTYTPEQISEMIAAANPHRPGGRTRHTRNKPHTAPCRPGPDKAAATTAPSTPPPTKPPTPSPTPPPPKPGGKAVVLGGPFVPGPLLAELVRTGAKITALESPPADIEPRYRPSATLARFVRARDMTCCFPGCNAPAERCDIDHRIPWPNGPTHAGNTGCFCRTHHLAKTFAGWQVAQAADGTLTWTSPHGARYRHVPGAHLIFPEWNTATPVPQTPATTPDGPESPARGLGMPRRRRTRADDEAGRIKAEREANRLANLAADAKLAEVLGPLSGAATTRAPIPPPGDDPPPF</sequence>
<dbReference type="RefSeq" id="WP_003926609.1">
    <property type="nucleotide sequence ID" value="NZ_BCTB01000018.1"/>
</dbReference>
<dbReference type="Pfam" id="PF02720">
    <property type="entry name" value="DUF222"/>
    <property type="match status" value="1"/>
</dbReference>
<proteinExistence type="predicted"/>
<dbReference type="STRING" id="1797.RMCT_2685"/>
<dbReference type="CDD" id="cd00085">
    <property type="entry name" value="HNHc"/>
    <property type="match status" value="1"/>
</dbReference>
<evidence type="ECO:0000256" key="1">
    <source>
        <dbReference type="SAM" id="MobiDB-lite"/>
    </source>
</evidence>
<dbReference type="Proteomes" id="UP000069654">
    <property type="component" value="Unassembled WGS sequence"/>
</dbReference>
<name>A0A117IMS3_MYCTH</name>
<feature type="region of interest" description="Disordered" evidence="1">
    <location>
        <begin position="332"/>
        <end position="392"/>
    </location>
</feature>
<reference evidence="3 4" key="1">
    <citation type="journal article" date="2016" name="Genome Announc.">
        <title>Draft Genome Sequences of Five Rapidly Growing Mycobacterium Species, M. thermoresistibile, M. fortuitum subsp. acetamidolyticum, M. canariasense, M. brisbanense, and M. novocastrense.</title>
        <authorList>
            <person name="Katahira K."/>
            <person name="Ogura Y."/>
            <person name="Gotoh Y."/>
            <person name="Hayashi T."/>
        </authorList>
    </citation>
    <scope>NUCLEOTIDE SEQUENCE [LARGE SCALE GENOMIC DNA]</scope>
    <source>
        <strain evidence="3 4">JCM6362</strain>
    </source>
</reference>
<feature type="compositionally biased region" description="Low complexity" evidence="1">
    <location>
        <begin position="526"/>
        <end position="536"/>
    </location>
</feature>
<dbReference type="AlphaFoldDB" id="A0A117IMS3"/>
<feature type="compositionally biased region" description="Pro residues" evidence="1">
    <location>
        <begin position="366"/>
        <end position="385"/>
    </location>
</feature>
<feature type="region of interest" description="Disordered" evidence="1">
    <location>
        <begin position="526"/>
        <end position="565"/>
    </location>
</feature>
<protein>
    <recommendedName>
        <fullName evidence="2">Post-SET domain-containing protein</fullName>
    </recommendedName>
</protein>
<feature type="domain" description="Post-SET" evidence="2">
    <location>
        <begin position="241"/>
        <end position="257"/>
    </location>
</feature>